<comment type="caution">
    <text evidence="1">The sequence shown here is derived from an EMBL/GenBank/DDBJ whole genome shotgun (WGS) entry which is preliminary data.</text>
</comment>
<evidence type="ECO:0000313" key="1">
    <source>
        <dbReference type="EMBL" id="MFD2094516.1"/>
    </source>
</evidence>
<dbReference type="Proteomes" id="UP001597380">
    <property type="component" value="Unassembled WGS sequence"/>
</dbReference>
<dbReference type="Pfam" id="PF04891">
    <property type="entry name" value="NifQ"/>
    <property type="match status" value="1"/>
</dbReference>
<reference evidence="2" key="1">
    <citation type="journal article" date="2019" name="Int. J. Syst. Evol. Microbiol.">
        <title>The Global Catalogue of Microorganisms (GCM) 10K type strain sequencing project: providing services to taxonomists for standard genome sequencing and annotation.</title>
        <authorList>
            <consortium name="The Broad Institute Genomics Platform"/>
            <consortium name="The Broad Institute Genome Sequencing Center for Infectious Disease"/>
            <person name="Wu L."/>
            <person name="Ma J."/>
        </authorList>
    </citation>
    <scope>NUCLEOTIDE SEQUENCE [LARGE SCALE GENOMIC DNA]</scope>
    <source>
        <strain evidence="2">CGMCC 1.10992</strain>
    </source>
</reference>
<keyword evidence="2" id="KW-1185">Reference proteome</keyword>
<gene>
    <name evidence="1" type="ORF">ACFSJ3_00840</name>
</gene>
<organism evidence="1 2">
    <name type="scientific">Corallincola platygyrae</name>
    <dbReference type="NCBI Taxonomy" id="1193278"/>
    <lineage>
        <taxon>Bacteria</taxon>
        <taxon>Pseudomonadati</taxon>
        <taxon>Pseudomonadota</taxon>
        <taxon>Gammaproteobacteria</taxon>
        <taxon>Alteromonadales</taxon>
        <taxon>Psychromonadaceae</taxon>
        <taxon>Corallincola</taxon>
    </lineage>
</organism>
<sequence>MSMSLASTFELTDRTVNRPGWLRQRLRRSRPADCGWSEQNRAFINQILKSQLTGKTALPYGLGMEHAAYRDVIKMLAEGRLRSLDSRWQGDEWPSIKAKADLLASLYLSRLDERNQLVDLMMKHADEKAYGAEVMAVIISTACLSSNHLWRALGLQHRDQLRALLLHNYPSLATANTQDMRWKKFFYRQLCESGGDYVCRAPSCQECATFAECFGPED</sequence>
<proteinExistence type="predicted"/>
<protein>
    <submittedName>
        <fullName evidence="1">Nitrogen fixation protein NifQ</fullName>
    </submittedName>
</protein>
<dbReference type="InterPro" id="IPR006975">
    <property type="entry name" value="NifQ"/>
</dbReference>
<accession>A0ABW4XG85</accession>
<evidence type="ECO:0000313" key="2">
    <source>
        <dbReference type="Proteomes" id="UP001597380"/>
    </source>
</evidence>
<dbReference type="RefSeq" id="WP_345338679.1">
    <property type="nucleotide sequence ID" value="NZ_BAABLI010000007.1"/>
</dbReference>
<name>A0ABW4XG85_9GAMM</name>
<dbReference type="EMBL" id="JBHUHT010000004">
    <property type="protein sequence ID" value="MFD2094516.1"/>
    <property type="molecule type" value="Genomic_DNA"/>
</dbReference>